<protein>
    <submittedName>
        <fullName evidence="2">Uncharacterized protein</fullName>
    </submittedName>
</protein>
<sequence>MRCLAADEAWRRRLHTAPARHRTGDGDKPEGKREMHAWYTYLDIDAWTGAGSESASPAPSQVPCALHAFISAKISASAEQAWNVTWGSIPSGMAKAWEITSPNPAWPDSIVFDFPSSSLPTILCNGNTAHCGAYQFPGKTGIYPLPPAAPSEIGHGCFHPAVDAGNHPPLSPGTWSRPQQPTATAPPLLHSATRREPPPPYLASRIIAQRPQAIVASAAPAPDR</sequence>
<accession>A0A084AJY6</accession>
<dbReference type="HOGENOM" id="CLU_1235746_0_0_1"/>
<evidence type="ECO:0000313" key="2">
    <source>
        <dbReference type="EMBL" id="KEY65615.1"/>
    </source>
</evidence>
<organism evidence="2 3">
    <name type="scientific">Stachybotrys chartarum (strain CBS 109288 / IBT 7711)</name>
    <name type="common">Toxic black mold</name>
    <name type="synonym">Stilbospora chartarum</name>
    <dbReference type="NCBI Taxonomy" id="1280523"/>
    <lineage>
        <taxon>Eukaryota</taxon>
        <taxon>Fungi</taxon>
        <taxon>Dikarya</taxon>
        <taxon>Ascomycota</taxon>
        <taxon>Pezizomycotina</taxon>
        <taxon>Sordariomycetes</taxon>
        <taxon>Hypocreomycetidae</taxon>
        <taxon>Hypocreales</taxon>
        <taxon>Stachybotryaceae</taxon>
        <taxon>Stachybotrys</taxon>
    </lineage>
</organism>
<keyword evidence="3" id="KW-1185">Reference proteome</keyword>
<dbReference type="EMBL" id="KL648693">
    <property type="protein sequence ID" value="KEY65615.1"/>
    <property type="molecule type" value="Genomic_DNA"/>
</dbReference>
<dbReference type="AlphaFoldDB" id="A0A084AJY6"/>
<feature type="region of interest" description="Disordered" evidence="1">
    <location>
        <begin position="164"/>
        <end position="200"/>
    </location>
</feature>
<name>A0A084AJY6_STACB</name>
<evidence type="ECO:0000313" key="3">
    <source>
        <dbReference type="Proteomes" id="UP000028045"/>
    </source>
</evidence>
<dbReference type="Proteomes" id="UP000028045">
    <property type="component" value="Unassembled WGS sequence"/>
</dbReference>
<reference evidence="2 3" key="1">
    <citation type="journal article" date="2014" name="BMC Genomics">
        <title>Comparative genome sequencing reveals chemotype-specific gene clusters in the toxigenic black mold Stachybotrys.</title>
        <authorList>
            <person name="Semeiks J."/>
            <person name="Borek D."/>
            <person name="Otwinowski Z."/>
            <person name="Grishin N.V."/>
        </authorList>
    </citation>
    <scope>NUCLEOTIDE SEQUENCE [LARGE SCALE GENOMIC DNA]</scope>
    <source>
        <strain evidence="3">CBS 109288 / IBT 7711</strain>
    </source>
</reference>
<gene>
    <name evidence="2" type="ORF">S7711_11431</name>
</gene>
<evidence type="ECO:0000256" key="1">
    <source>
        <dbReference type="SAM" id="MobiDB-lite"/>
    </source>
</evidence>
<proteinExistence type="predicted"/>
<feature type="compositionally biased region" description="Polar residues" evidence="1">
    <location>
        <begin position="173"/>
        <end position="183"/>
    </location>
</feature>